<sequence length="223" mass="23790">MAAILCESISKIIKGSCEACGAVLLFPCKACGFATDQLVGLCRSPFCLYLSVAIGLNLPPIIFAGMGSGIGGCSSASTWLNVNAILCAINMVAAAYISMKITHEQPDDSGNSAPFVGATMESDGNATKKTIVQKVMDTTLETHTRSRSLGRVKDILCYDPIVAIYIIIGIFFVVWQSMGIQRAHDADECGGELTEHIFRSFACGFAFIWLGAMTFACSLCCLR</sequence>
<organism evidence="2 3">
    <name type="scientific">Discostella pseudostelligera</name>
    <dbReference type="NCBI Taxonomy" id="259834"/>
    <lineage>
        <taxon>Eukaryota</taxon>
        <taxon>Sar</taxon>
        <taxon>Stramenopiles</taxon>
        <taxon>Ochrophyta</taxon>
        <taxon>Bacillariophyta</taxon>
        <taxon>Coscinodiscophyceae</taxon>
        <taxon>Thalassiosirophycidae</taxon>
        <taxon>Stephanodiscales</taxon>
        <taxon>Stephanodiscaceae</taxon>
        <taxon>Discostella</taxon>
    </lineage>
</organism>
<feature type="transmembrane region" description="Helical" evidence="1">
    <location>
        <begin position="78"/>
        <end position="97"/>
    </location>
</feature>
<keyword evidence="3" id="KW-1185">Reference proteome</keyword>
<evidence type="ECO:0000313" key="2">
    <source>
        <dbReference type="EMBL" id="KAL3760070.1"/>
    </source>
</evidence>
<name>A0ABD3M7L4_9STRA</name>
<feature type="transmembrane region" description="Helical" evidence="1">
    <location>
        <begin position="46"/>
        <end position="66"/>
    </location>
</feature>
<feature type="transmembrane region" description="Helical" evidence="1">
    <location>
        <begin position="155"/>
        <end position="177"/>
    </location>
</feature>
<dbReference type="EMBL" id="JALLBG020000194">
    <property type="protein sequence ID" value="KAL3760070.1"/>
    <property type="molecule type" value="Genomic_DNA"/>
</dbReference>
<accession>A0ABD3M7L4</accession>
<comment type="caution">
    <text evidence="2">The sequence shown here is derived from an EMBL/GenBank/DDBJ whole genome shotgun (WGS) entry which is preliminary data.</text>
</comment>
<reference evidence="2 3" key="1">
    <citation type="submission" date="2024-10" db="EMBL/GenBank/DDBJ databases">
        <title>Updated reference genomes for cyclostephanoid diatoms.</title>
        <authorList>
            <person name="Roberts W.R."/>
            <person name="Alverson A.J."/>
        </authorList>
    </citation>
    <scope>NUCLEOTIDE SEQUENCE [LARGE SCALE GENOMIC DNA]</scope>
    <source>
        <strain evidence="2 3">AJA232-27</strain>
    </source>
</reference>
<feature type="transmembrane region" description="Helical" evidence="1">
    <location>
        <begin position="197"/>
        <end position="222"/>
    </location>
</feature>
<evidence type="ECO:0000313" key="3">
    <source>
        <dbReference type="Proteomes" id="UP001530293"/>
    </source>
</evidence>
<dbReference type="Proteomes" id="UP001530293">
    <property type="component" value="Unassembled WGS sequence"/>
</dbReference>
<keyword evidence="1" id="KW-0472">Membrane</keyword>
<evidence type="ECO:0000256" key="1">
    <source>
        <dbReference type="SAM" id="Phobius"/>
    </source>
</evidence>
<protein>
    <submittedName>
        <fullName evidence="2">Uncharacterized protein</fullName>
    </submittedName>
</protein>
<gene>
    <name evidence="2" type="ORF">ACHAWU_006618</name>
</gene>
<keyword evidence="1" id="KW-1133">Transmembrane helix</keyword>
<dbReference type="AlphaFoldDB" id="A0ABD3M7L4"/>
<keyword evidence="1" id="KW-0812">Transmembrane</keyword>
<proteinExistence type="predicted"/>